<evidence type="ECO:0000256" key="2">
    <source>
        <dbReference type="ARBA" id="ARBA00007430"/>
    </source>
</evidence>
<feature type="transmembrane region" description="Helical" evidence="7">
    <location>
        <begin position="347"/>
        <end position="366"/>
    </location>
</feature>
<feature type="transmembrane region" description="Helical" evidence="7">
    <location>
        <begin position="144"/>
        <end position="166"/>
    </location>
</feature>
<dbReference type="Proteomes" id="UP001369736">
    <property type="component" value="Unassembled WGS sequence"/>
</dbReference>
<dbReference type="CDD" id="cd13127">
    <property type="entry name" value="MATE_tuaB_like"/>
    <property type="match status" value="1"/>
</dbReference>
<feature type="transmembrane region" description="Helical" evidence="7">
    <location>
        <begin position="36"/>
        <end position="60"/>
    </location>
</feature>
<comment type="similarity">
    <text evidence="2">Belongs to the polysaccharide synthase family.</text>
</comment>
<reference evidence="8 9" key="1">
    <citation type="submission" date="2024-03" db="EMBL/GenBank/DDBJ databases">
        <title>Actinomycetospora sp. OC33-EN07, a novel actinomycete isolated from wild orchid (Aerides multiflora).</title>
        <authorList>
            <person name="Suriyachadkun C."/>
        </authorList>
    </citation>
    <scope>NUCLEOTIDE SEQUENCE [LARGE SCALE GENOMIC DNA]</scope>
    <source>
        <strain evidence="8 9">OC33-EN07</strain>
    </source>
</reference>
<comment type="subcellular location">
    <subcellularLocation>
        <location evidence="1">Cell membrane</location>
        <topology evidence="1">Multi-pass membrane protein</topology>
    </subcellularLocation>
</comment>
<evidence type="ECO:0000256" key="1">
    <source>
        <dbReference type="ARBA" id="ARBA00004651"/>
    </source>
</evidence>
<evidence type="ECO:0000256" key="3">
    <source>
        <dbReference type="ARBA" id="ARBA00022475"/>
    </source>
</evidence>
<gene>
    <name evidence="8" type="ORF">WCD58_14640</name>
</gene>
<protein>
    <submittedName>
        <fullName evidence="8">Lipopolysaccharide biosynthesis protein</fullName>
    </submittedName>
</protein>
<comment type="caution">
    <text evidence="8">The sequence shown here is derived from an EMBL/GenBank/DDBJ whole genome shotgun (WGS) entry which is preliminary data.</text>
</comment>
<evidence type="ECO:0000256" key="4">
    <source>
        <dbReference type="ARBA" id="ARBA00022692"/>
    </source>
</evidence>
<evidence type="ECO:0000313" key="8">
    <source>
        <dbReference type="EMBL" id="MEJ2862406.1"/>
    </source>
</evidence>
<feature type="transmembrane region" description="Helical" evidence="7">
    <location>
        <begin position="436"/>
        <end position="457"/>
    </location>
</feature>
<feature type="transmembrane region" description="Helical" evidence="7">
    <location>
        <begin position="313"/>
        <end position="335"/>
    </location>
</feature>
<evidence type="ECO:0000313" key="9">
    <source>
        <dbReference type="Proteomes" id="UP001369736"/>
    </source>
</evidence>
<accession>A0ABU8M5M7</accession>
<feature type="transmembrane region" description="Helical" evidence="7">
    <location>
        <begin position="405"/>
        <end position="424"/>
    </location>
</feature>
<keyword evidence="6 7" id="KW-0472">Membrane</keyword>
<dbReference type="Pfam" id="PF13440">
    <property type="entry name" value="Polysacc_synt_3"/>
    <property type="match status" value="1"/>
</dbReference>
<dbReference type="EMBL" id="JBBEGM010000005">
    <property type="protein sequence ID" value="MEJ2862406.1"/>
    <property type="molecule type" value="Genomic_DNA"/>
</dbReference>
<dbReference type="RefSeq" id="WP_337703780.1">
    <property type="nucleotide sequence ID" value="NZ_JBBEGM010000005.1"/>
</dbReference>
<keyword evidence="5 7" id="KW-1133">Transmembrane helix</keyword>
<feature type="transmembrane region" description="Helical" evidence="7">
    <location>
        <begin position="372"/>
        <end position="393"/>
    </location>
</feature>
<organism evidence="8 9">
    <name type="scientific">Actinomycetospora flava</name>
    <dbReference type="NCBI Taxonomy" id="3129232"/>
    <lineage>
        <taxon>Bacteria</taxon>
        <taxon>Bacillati</taxon>
        <taxon>Actinomycetota</taxon>
        <taxon>Actinomycetes</taxon>
        <taxon>Pseudonocardiales</taxon>
        <taxon>Pseudonocardiaceae</taxon>
        <taxon>Actinomycetospora</taxon>
    </lineage>
</organism>
<feature type="transmembrane region" description="Helical" evidence="7">
    <location>
        <begin position="225"/>
        <end position="246"/>
    </location>
</feature>
<dbReference type="PANTHER" id="PTHR30250">
    <property type="entry name" value="PST FAMILY PREDICTED COLANIC ACID TRANSPORTER"/>
    <property type="match status" value="1"/>
</dbReference>
<name>A0ABU8M5M7_9PSEU</name>
<proteinExistence type="inferred from homology"/>
<feature type="transmembrane region" description="Helical" evidence="7">
    <location>
        <begin position="283"/>
        <end position="301"/>
    </location>
</feature>
<evidence type="ECO:0000256" key="7">
    <source>
        <dbReference type="SAM" id="Phobius"/>
    </source>
</evidence>
<feature type="transmembrane region" description="Helical" evidence="7">
    <location>
        <begin position="104"/>
        <end position="123"/>
    </location>
</feature>
<dbReference type="InterPro" id="IPR050833">
    <property type="entry name" value="Poly_Biosynth_Transport"/>
</dbReference>
<sequence>MQGVAWRGLTTLATRLLRVGVFFVLARLLAPEAFGTVALAVAIITVLQFLASGGLSQAIIQHPALTKSHLDSVLLISAVSGFILGGAMFFSAPIVAEWMGQQELGPVLMALSAMPVLVGANMVPEGLLSREMNFRALSIRQLAATLLSIASALALAFGGAGVWALVVQTLVEGVTSTVFLWMATVRSYRPGATISRQAVREMGGFGLKVIGIDLTVLASTKSDDILIGAVLGPSALGLYSVAYRLLTVLQDTIQGVSNTVAFPLYSRLQGAGDRLTSGFIRSAGFTFAVSSPAFVFTAVASPQLVPALLGPQWLAAAPVMSVLAIAGIATTMVDINNTFLQATGRAGQVLATSLVGSLVNVVGFILAVNYGIVWVAAAFAARAVAMVPVTTWLVSKHLGAIRGYLSSLAPLVLLLSVPILAGVGVGLVDEAIGNDLVSVILCALPGLGLYCAGLRLLSPTTFEDLRLVIMKATGRTKKRERKAS</sequence>
<keyword evidence="9" id="KW-1185">Reference proteome</keyword>
<evidence type="ECO:0000256" key="5">
    <source>
        <dbReference type="ARBA" id="ARBA00022989"/>
    </source>
</evidence>
<evidence type="ECO:0000256" key="6">
    <source>
        <dbReference type="ARBA" id="ARBA00023136"/>
    </source>
</evidence>
<dbReference type="PANTHER" id="PTHR30250:SF10">
    <property type="entry name" value="LIPOPOLYSACCHARIDE BIOSYNTHESIS PROTEIN WZXC"/>
    <property type="match status" value="1"/>
</dbReference>
<keyword evidence="4 7" id="KW-0812">Transmembrane</keyword>
<feature type="transmembrane region" description="Helical" evidence="7">
    <location>
        <begin position="72"/>
        <end position="92"/>
    </location>
</feature>
<keyword evidence="3" id="KW-1003">Cell membrane</keyword>